<evidence type="ECO:0000256" key="4">
    <source>
        <dbReference type="ARBA" id="ARBA00022801"/>
    </source>
</evidence>
<dbReference type="RefSeq" id="XP_068356702.1">
    <property type="nucleotide sequence ID" value="XM_068506553.1"/>
</dbReference>
<dbReference type="PROSITE" id="PS50013">
    <property type="entry name" value="CHROMO_2"/>
    <property type="match status" value="1"/>
</dbReference>
<dbReference type="SMART" id="SM00490">
    <property type="entry name" value="HELICc"/>
    <property type="match status" value="1"/>
</dbReference>
<keyword evidence="2" id="KW-0677">Repeat</keyword>
<evidence type="ECO:0000256" key="5">
    <source>
        <dbReference type="ARBA" id="ARBA00022840"/>
    </source>
</evidence>
<dbReference type="PROSITE" id="PS51194">
    <property type="entry name" value="HELICASE_CTER"/>
    <property type="match status" value="1"/>
</dbReference>
<comment type="caution">
    <text evidence="11">The sequence shown here is derived from an EMBL/GenBank/DDBJ whole genome shotgun (WGS) entry which is preliminary data.</text>
</comment>
<feature type="compositionally biased region" description="Basic and acidic residues" evidence="7">
    <location>
        <begin position="1146"/>
        <end position="1165"/>
    </location>
</feature>
<dbReference type="GO" id="GO:0140658">
    <property type="term" value="F:ATP-dependent chromatin remodeler activity"/>
    <property type="evidence" value="ECO:0007669"/>
    <property type="project" value="TreeGrafter"/>
</dbReference>
<proteinExistence type="predicted"/>
<dbReference type="SUPFAM" id="SSF54160">
    <property type="entry name" value="Chromo domain-like"/>
    <property type="match status" value="2"/>
</dbReference>
<dbReference type="InterPro" id="IPR023780">
    <property type="entry name" value="Chromo_domain"/>
</dbReference>
<dbReference type="GO" id="GO:0005524">
    <property type="term" value="F:ATP binding"/>
    <property type="evidence" value="ECO:0007669"/>
    <property type="project" value="UniProtKB-KW"/>
</dbReference>
<dbReference type="SMART" id="SM00487">
    <property type="entry name" value="DEXDc"/>
    <property type="match status" value="1"/>
</dbReference>
<dbReference type="GO" id="GO:0003682">
    <property type="term" value="F:chromatin binding"/>
    <property type="evidence" value="ECO:0007669"/>
    <property type="project" value="TreeGrafter"/>
</dbReference>
<dbReference type="CDD" id="cd18793">
    <property type="entry name" value="SF2_C_SNF"/>
    <property type="match status" value="1"/>
</dbReference>
<dbReference type="InterPro" id="IPR016197">
    <property type="entry name" value="Chromo-like_dom_sf"/>
</dbReference>
<dbReference type="EMBL" id="MLAK01000823">
    <property type="protein sequence ID" value="OHT03566.1"/>
    <property type="molecule type" value="Genomic_DNA"/>
</dbReference>
<evidence type="ECO:0000256" key="1">
    <source>
        <dbReference type="ARBA" id="ARBA00004123"/>
    </source>
</evidence>
<feature type="domain" description="Helicase C-terminal" evidence="10">
    <location>
        <begin position="684"/>
        <end position="837"/>
    </location>
</feature>
<dbReference type="Gene3D" id="3.40.50.300">
    <property type="entry name" value="P-loop containing nucleotide triphosphate hydrolases"/>
    <property type="match status" value="1"/>
</dbReference>
<dbReference type="GO" id="GO:0016887">
    <property type="term" value="F:ATP hydrolysis activity"/>
    <property type="evidence" value="ECO:0007669"/>
    <property type="project" value="TreeGrafter"/>
</dbReference>
<feature type="region of interest" description="Disordered" evidence="7">
    <location>
        <begin position="895"/>
        <end position="919"/>
    </location>
</feature>
<dbReference type="GO" id="GO:0003677">
    <property type="term" value="F:DNA binding"/>
    <property type="evidence" value="ECO:0007669"/>
    <property type="project" value="TreeGrafter"/>
</dbReference>
<evidence type="ECO:0000313" key="12">
    <source>
        <dbReference type="Proteomes" id="UP000179807"/>
    </source>
</evidence>
<feature type="compositionally biased region" description="Polar residues" evidence="7">
    <location>
        <begin position="1"/>
        <end position="10"/>
    </location>
</feature>
<evidence type="ECO:0000313" key="11">
    <source>
        <dbReference type="EMBL" id="OHT03566.1"/>
    </source>
</evidence>
<dbReference type="PROSITE" id="PS51192">
    <property type="entry name" value="HELICASE_ATP_BIND_1"/>
    <property type="match status" value="1"/>
</dbReference>
<dbReference type="PANTHER" id="PTHR45623:SF11">
    <property type="entry name" value="KISMET, ISOFORM C"/>
    <property type="match status" value="1"/>
</dbReference>
<evidence type="ECO:0000259" key="10">
    <source>
        <dbReference type="PROSITE" id="PS51194"/>
    </source>
</evidence>
<feature type="region of interest" description="Disordered" evidence="7">
    <location>
        <begin position="1512"/>
        <end position="1550"/>
    </location>
</feature>
<organism evidence="11 12">
    <name type="scientific">Tritrichomonas foetus</name>
    <dbReference type="NCBI Taxonomy" id="1144522"/>
    <lineage>
        <taxon>Eukaryota</taxon>
        <taxon>Metamonada</taxon>
        <taxon>Parabasalia</taxon>
        <taxon>Tritrichomonadida</taxon>
        <taxon>Tritrichomonadidae</taxon>
        <taxon>Tritrichomonas</taxon>
    </lineage>
</organism>
<evidence type="ECO:0000256" key="6">
    <source>
        <dbReference type="ARBA" id="ARBA00023242"/>
    </source>
</evidence>
<evidence type="ECO:0000259" key="9">
    <source>
        <dbReference type="PROSITE" id="PS51192"/>
    </source>
</evidence>
<feature type="compositionally biased region" description="Low complexity" evidence="7">
    <location>
        <begin position="16"/>
        <end position="54"/>
    </location>
</feature>
<evidence type="ECO:0000256" key="7">
    <source>
        <dbReference type="SAM" id="MobiDB-lite"/>
    </source>
</evidence>
<dbReference type="GO" id="GO:0042393">
    <property type="term" value="F:histone binding"/>
    <property type="evidence" value="ECO:0007669"/>
    <property type="project" value="TreeGrafter"/>
</dbReference>
<dbReference type="GeneID" id="94841257"/>
<dbReference type="Gene3D" id="3.40.50.10810">
    <property type="entry name" value="Tandem AAA-ATPase domain"/>
    <property type="match status" value="1"/>
</dbReference>
<dbReference type="VEuPathDB" id="TrichDB:TRFO_29068"/>
<dbReference type="GO" id="GO:0000785">
    <property type="term" value="C:chromatin"/>
    <property type="evidence" value="ECO:0007669"/>
    <property type="project" value="TreeGrafter"/>
</dbReference>
<dbReference type="SUPFAM" id="SSF52540">
    <property type="entry name" value="P-loop containing nucleoside triphosphate hydrolases"/>
    <property type="match status" value="2"/>
</dbReference>
<dbReference type="OrthoDB" id="5857104at2759"/>
<dbReference type="InterPro" id="IPR000953">
    <property type="entry name" value="Chromo/chromo_shadow_dom"/>
</dbReference>
<feature type="region of interest" description="Disordered" evidence="7">
    <location>
        <begin position="1"/>
        <end position="161"/>
    </location>
</feature>
<dbReference type="InterPro" id="IPR001650">
    <property type="entry name" value="Helicase_C-like"/>
</dbReference>
<keyword evidence="5" id="KW-0067">ATP-binding</keyword>
<comment type="subcellular location">
    <subcellularLocation>
        <location evidence="1">Nucleus</location>
    </subcellularLocation>
</comment>
<dbReference type="Proteomes" id="UP000179807">
    <property type="component" value="Unassembled WGS sequence"/>
</dbReference>
<dbReference type="InterPro" id="IPR027417">
    <property type="entry name" value="P-loop_NTPase"/>
</dbReference>
<dbReference type="Pfam" id="PF00176">
    <property type="entry name" value="SNF2-rel_dom"/>
    <property type="match status" value="1"/>
</dbReference>
<feature type="region of interest" description="Disordered" evidence="7">
    <location>
        <begin position="1133"/>
        <end position="1165"/>
    </location>
</feature>
<reference evidence="11" key="1">
    <citation type="submission" date="2016-10" db="EMBL/GenBank/DDBJ databases">
        <authorList>
            <person name="Benchimol M."/>
            <person name="Almeida L.G."/>
            <person name="Vasconcelos A.T."/>
            <person name="Perreira-Neves A."/>
            <person name="Rosa I.A."/>
            <person name="Tasca T."/>
            <person name="Bogo M.R."/>
            <person name="de Souza W."/>
        </authorList>
    </citation>
    <scope>NUCLEOTIDE SEQUENCE [LARGE SCALE GENOMIC DNA]</scope>
    <source>
        <strain evidence="11">K</strain>
    </source>
</reference>
<keyword evidence="6" id="KW-0539">Nucleus</keyword>
<evidence type="ECO:0000256" key="2">
    <source>
        <dbReference type="ARBA" id="ARBA00022737"/>
    </source>
</evidence>
<dbReference type="InterPro" id="IPR038718">
    <property type="entry name" value="SNF2-like_sf"/>
</dbReference>
<feature type="compositionally biased region" description="Basic and acidic residues" evidence="7">
    <location>
        <begin position="1512"/>
        <end position="1522"/>
    </location>
</feature>
<evidence type="ECO:0000259" key="8">
    <source>
        <dbReference type="PROSITE" id="PS50013"/>
    </source>
</evidence>
<feature type="compositionally biased region" description="Basic residues" evidence="7">
    <location>
        <begin position="1133"/>
        <end position="1145"/>
    </location>
</feature>
<protein>
    <recommendedName>
        <fullName evidence="13">SNF2 family N-terminal domain containing protein</fullName>
    </recommendedName>
</protein>
<dbReference type="PANTHER" id="PTHR45623">
    <property type="entry name" value="CHROMODOMAIN-HELICASE-DNA-BINDING PROTEIN 3-RELATED-RELATED"/>
    <property type="match status" value="1"/>
</dbReference>
<feature type="domain" description="Helicase ATP-binding" evidence="9">
    <location>
        <begin position="374"/>
        <end position="554"/>
    </location>
</feature>
<sequence length="1550" mass="183447">MTNSQWNSEIYGNGYGNYQYGYGNNSYNYNYQSASESESSSHSSFEENSSSESSNSEDEYHDTNSSRRNAKKLKAANQKQGTQRSSSRKGSDRQSGQRDTTGNTKKARRPYGDSSDYDSTESEYFSSDSENFGIASRDRSRRNTGNINYGDEEGDTDYDSQKEDFEFSDNEQKEEYTGPQIERIIGTEIEKKGLKRQYYVKFKNESYVHCRWMTREEIEDPTYHNGQKMLKKWKNEKKKYFYLEGAEESVNNLQVLSSQRDDIINPEYFEVNRVIAKQIDEETMRTKYLVLWSAASKNEEEYSWEFEEDIDNEAALNAFLKRERHYYDVIQQPVPNHAIQHPMYYRPYTPADKPIFKNGLELRDYQLDGLNWLRKCWYEHKSSILADEMGLGKTVQGVCIVNEIHKLGFRGPFLAVAPKSTLMQWEREFQAWTDLNVVRYSDGKKSRQIINQYELFWCMENGVNDERYEKFDVMLMNYEKLLTDDVQQIVNRFNWEYVLVDEAHKLQNSTNRTYQIFEQLIKDRKIRHILLMTGTPKQGQSSNIWGLLHLINPQVFNDLESFKKRYDLPEYQDELQSVIAPYMLRRVKNEVEKTIGSKEENIVEVELSKSQRSLYKRMLQQNAAQTNDNNFATNNVKMQLRKVCNHPYLLTDPKTPRDSLIDPEEVYSDDPKKQITHSCGKMLFVDRLLSKLREENSKVLIFSQMTQILDIFEEYCHLSNYKYERIDGQVKGNKRQQAMDRFNDPKTDTFIFLLCTKAGGQGLNLTAANYVIIYDSDWNPQNDIQAQARCHRIGQKNKVEVFRLVSRGTYETKMLKDTFEKMENDASIDKKEDQPISQAQEETRYIIKFDLKDYNYTIPQLIDRKITVHNLHEIESNLTPETEEGDVENKKFMQSLQHQNELSESRRHRRQTRYFGDSDSDEIDDDDGFKTKEDFKYKSLRKFKTALLHFGWDKWEKIQGEYKGSFGLDIQDVSFTFLWLLLYPDEDPLNFTNTQLFYEISGKESLTQNQIKRLTRIKKLKDERVMNEFKNVEKNKIKLFELKFFNDYFDDDHAPMPYIEVPPDVEWSPTDDWKIINGIKESGYDNWRRIAEKIQIPNMSIEEVKKFISTRFNQIIHKVEGYEEQIVQRFNLHAKRDQKRRKRSSSSREKKDRKETHKQKHEKDPRVRKLEKLCRAICLFGEPVTENNWNIFEQYVESEDNTDHDQIPRLKEAALRLLKSTTRDPETVFESSEKELYFMNEKIAENMVIMMKWFDQFRSFYYHSFNEQKLSSLMVPPNLDWWDHAKYDPIIFQHIEMYGFSRPFSLAYKPEFRAHIPPASLSRVQEIIENENNYHRVTNDLPDMGQLEVLVKRFELMKFIDLVIDDLNDKNYSQNTVVVVDPKELKFELPRILGKSYLESLGDKDFNSVNGYLFRPGFSMKVKYNDSNYHCKVTDSLYSPFVISTSNGREYVGDTPRKVWEQIFDGKLPENFDPYELFGIGHPLVRYWMQDKLGDQRVKGYRKLKFEMKKEEKPVKPVEKLPSKSGKPSLSFMPSLGRPKKKGGFMFLPK</sequence>
<keyword evidence="3" id="KW-0547">Nucleotide-binding</keyword>
<accession>A0A1J4K1D7</accession>
<evidence type="ECO:0008006" key="13">
    <source>
        <dbReference type="Google" id="ProtNLM"/>
    </source>
</evidence>
<dbReference type="Pfam" id="PF00385">
    <property type="entry name" value="Chromo"/>
    <property type="match status" value="1"/>
</dbReference>
<dbReference type="GO" id="GO:0005634">
    <property type="term" value="C:nucleus"/>
    <property type="evidence" value="ECO:0007669"/>
    <property type="project" value="UniProtKB-SubCell"/>
</dbReference>
<dbReference type="Pfam" id="PF00271">
    <property type="entry name" value="Helicase_C"/>
    <property type="match status" value="1"/>
</dbReference>
<dbReference type="SMART" id="SM00298">
    <property type="entry name" value="CHROMO"/>
    <property type="match status" value="2"/>
</dbReference>
<dbReference type="Gene3D" id="2.40.50.40">
    <property type="match status" value="2"/>
</dbReference>
<dbReference type="InterPro" id="IPR049730">
    <property type="entry name" value="SNF2/RAD54-like_C"/>
</dbReference>
<dbReference type="InterPro" id="IPR000330">
    <property type="entry name" value="SNF2_N"/>
</dbReference>
<gene>
    <name evidence="11" type="ORF">TRFO_29068</name>
</gene>
<keyword evidence="4" id="KW-0378">Hydrolase</keyword>
<name>A0A1J4K1D7_9EUKA</name>
<feature type="domain" description="Chromo" evidence="8">
    <location>
        <begin position="269"/>
        <end position="331"/>
    </location>
</feature>
<keyword evidence="12" id="KW-1185">Reference proteome</keyword>
<dbReference type="InterPro" id="IPR014001">
    <property type="entry name" value="Helicase_ATP-bd"/>
</dbReference>
<evidence type="ECO:0000256" key="3">
    <source>
        <dbReference type="ARBA" id="ARBA00022741"/>
    </source>
</evidence>